<dbReference type="Gene3D" id="1.20.120.740">
    <property type="entry name" value="YgfB uncharacterised protein family UPF0149, PF03695"/>
    <property type="match status" value="1"/>
</dbReference>
<name>A0A2U9T3Q9_9GAMM</name>
<dbReference type="Proteomes" id="UP000249447">
    <property type="component" value="Chromosome"/>
</dbReference>
<dbReference type="Pfam" id="PF02810">
    <property type="entry name" value="SEC-C"/>
    <property type="match status" value="1"/>
</dbReference>
<evidence type="ECO:0000313" key="2">
    <source>
        <dbReference type="Proteomes" id="UP000249447"/>
    </source>
</evidence>
<dbReference type="SUPFAM" id="SSF101327">
    <property type="entry name" value="YgfB-like"/>
    <property type="match status" value="1"/>
</dbReference>
<dbReference type="AlphaFoldDB" id="A0A2U9T3Q9"/>
<organism evidence="1 2">
    <name type="scientific">Marilutibacter maris</name>
    <dbReference type="NCBI Taxonomy" id="1605891"/>
    <lineage>
        <taxon>Bacteria</taxon>
        <taxon>Pseudomonadati</taxon>
        <taxon>Pseudomonadota</taxon>
        <taxon>Gammaproteobacteria</taxon>
        <taxon>Lysobacterales</taxon>
        <taxon>Lysobacteraceae</taxon>
        <taxon>Marilutibacter</taxon>
    </lineage>
</organism>
<protein>
    <submittedName>
        <fullName evidence="1">Uncharacterized protein</fullName>
    </submittedName>
</protein>
<reference evidence="1 2" key="1">
    <citation type="submission" date="2018-05" db="EMBL/GenBank/DDBJ databases">
        <title>The complete genome of Lysobacter maris HZ9B, a marine bacterium antagonistic against terrestrial plant pathogens.</title>
        <authorList>
            <person name="Zhang X.-Q."/>
        </authorList>
    </citation>
    <scope>NUCLEOTIDE SEQUENCE [LARGE SCALE GENOMIC DNA]</scope>
    <source>
        <strain evidence="1 2">HZ9B</strain>
    </source>
</reference>
<dbReference type="NCBIfam" id="TIGR02292">
    <property type="entry name" value="ygfB_yecA"/>
    <property type="match status" value="1"/>
</dbReference>
<dbReference type="InterPro" id="IPR004027">
    <property type="entry name" value="SEC_C_motif"/>
</dbReference>
<evidence type="ECO:0000313" key="1">
    <source>
        <dbReference type="EMBL" id="AWV06005.1"/>
    </source>
</evidence>
<accession>A0A2U9T3Q9</accession>
<dbReference type="KEGG" id="lmb:C9I47_0280"/>
<dbReference type="InterPro" id="IPR011978">
    <property type="entry name" value="YgfB-like"/>
</dbReference>
<dbReference type="SUPFAM" id="SSF103642">
    <property type="entry name" value="Sec-C motif"/>
    <property type="match status" value="1"/>
</dbReference>
<dbReference type="Gene3D" id="3.10.450.50">
    <property type="match status" value="1"/>
</dbReference>
<gene>
    <name evidence="1" type="ORF">C9I47_0280</name>
</gene>
<keyword evidence="2" id="KW-1185">Reference proteome</keyword>
<dbReference type="Pfam" id="PF03695">
    <property type="entry name" value="UPF0149"/>
    <property type="match status" value="1"/>
</dbReference>
<proteinExistence type="predicted"/>
<dbReference type="EMBL" id="CP029843">
    <property type="protein sequence ID" value="AWV06005.1"/>
    <property type="molecule type" value="Genomic_DNA"/>
</dbReference>
<sequence length="254" mass="28152">MRIPTAWPARMKAPAYLNDDQIERLADLLEQRAVPFKGFNLEALDGYLTALVVGPEEVPAAEWMPPVWGTPPRWADEAERAEVEALLQGHHNMAAARVRHGEDDLPDHLAPLLWLPEDPEQELPEDVAEEDLDVGRDWALGFFTGVSLREAAWDAWLDDNDWMEEIFGLFDQLASGEVLGDDPSAPPTAVGYRERLEIIASLPGMLADLHHHRIDALTPREPIRRGEAPARNAPCPCGSGRKYKKCCGAADGEA</sequence>
<dbReference type="InterPro" id="IPR036255">
    <property type="entry name" value="YgfB-like_sf"/>
</dbReference>